<keyword evidence="1" id="KW-0489">Methyltransferase</keyword>
<dbReference type="RefSeq" id="WP_166700584.1">
    <property type="nucleotide sequence ID" value="NZ_JAAQTL010000002.1"/>
</dbReference>
<reference evidence="1 2" key="1">
    <citation type="journal article" date="2006" name="Int. J. Syst. Evol. Microbiol.">
        <title>Dyella yeojuensis sp. nov., isolated from greenhouse soil in Korea.</title>
        <authorList>
            <person name="Kim B.Y."/>
            <person name="Weon H.Y."/>
            <person name="Lee K.H."/>
            <person name="Seok S.J."/>
            <person name="Kwon S.W."/>
            <person name="Go S.J."/>
            <person name="Stackebrandt E."/>
        </authorList>
    </citation>
    <scope>NUCLEOTIDE SEQUENCE [LARGE SCALE GENOMIC DNA]</scope>
    <source>
        <strain evidence="1 2">DSM 17673</strain>
    </source>
</reference>
<dbReference type="Proteomes" id="UP000518878">
    <property type="component" value="Unassembled WGS sequence"/>
</dbReference>
<sequence>MSRAYSSYYTHGSATESYAADNGTGVAWSMVNGYLAHRYGADRQPVNSVGRWVIPLYAPLRRQLDFFYRELPRRPGTVLDVGCGNGVFLLRAKAAGWQVAGVEPDEAAAARASQAGVHVLATDLRAIDKSSRFDVITSSNVIEHVPDPLDFLARIYKALSPGGLLWLATPNASSPGRKAFGRYWRGLEAPRHCLVFSPSALLAAVTDAGFEQARLRPRGRGSHFVIEESRRYASQHNVGVAGRPSPRWIDMCATFDTEGGEELILVARKPL</sequence>
<keyword evidence="2" id="KW-1185">Reference proteome</keyword>
<protein>
    <submittedName>
        <fullName evidence="1">Class I SAM-dependent methyltransferase</fullName>
    </submittedName>
</protein>
<dbReference type="Pfam" id="PF13489">
    <property type="entry name" value="Methyltransf_23"/>
    <property type="match status" value="1"/>
</dbReference>
<dbReference type="GO" id="GO:0008168">
    <property type="term" value="F:methyltransferase activity"/>
    <property type="evidence" value="ECO:0007669"/>
    <property type="project" value="UniProtKB-KW"/>
</dbReference>
<dbReference type="AlphaFoldDB" id="A0A7X5QWL5"/>
<dbReference type="InterPro" id="IPR029063">
    <property type="entry name" value="SAM-dependent_MTases_sf"/>
</dbReference>
<dbReference type="CDD" id="cd02440">
    <property type="entry name" value="AdoMet_MTases"/>
    <property type="match status" value="1"/>
</dbReference>
<dbReference type="Gene3D" id="3.40.50.150">
    <property type="entry name" value="Vaccinia Virus protein VP39"/>
    <property type="match status" value="1"/>
</dbReference>
<name>A0A7X5QWL5_9GAMM</name>
<keyword evidence="1" id="KW-0808">Transferase</keyword>
<accession>A0A7X5QWL5</accession>
<dbReference type="EMBL" id="JAAQTL010000002">
    <property type="protein sequence ID" value="NID16763.1"/>
    <property type="molecule type" value="Genomic_DNA"/>
</dbReference>
<gene>
    <name evidence="1" type="ORF">HBF32_14915</name>
</gene>
<dbReference type="PANTHER" id="PTHR43861">
    <property type="entry name" value="TRANS-ACONITATE 2-METHYLTRANSFERASE-RELATED"/>
    <property type="match status" value="1"/>
</dbReference>
<comment type="caution">
    <text evidence="1">The sequence shown here is derived from an EMBL/GenBank/DDBJ whole genome shotgun (WGS) entry which is preliminary data.</text>
</comment>
<evidence type="ECO:0000313" key="2">
    <source>
        <dbReference type="Proteomes" id="UP000518878"/>
    </source>
</evidence>
<organism evidence="1 2">
    <name type="scientific">Luteibacter yeojuensis</name>
    <dbReference type="NCBI Taxonomy" id="345309"/>
    <lineage>
        <taxon>Bacteria</taxon>
        <taxon>Pseudomonadati</taxon>
        <taxon>Pseudomonadota</taxon>
        <taxon>Gammaproteobacteria</taxon>
        <taxon>Lysobacterales</taxon>
        <taxon>Rhodanobacteraceae</taxon>
        <taxon>Luteibacter</taxon>
    </lineage>
</organism>
<dbReference type="SUPFAM" id="SSF53335">
    <property type="entry name" value="S-adenosyl-L-methionine-dependent methyltransferases"/>
    <property type="match status" value="1"/>
</dbReference>
<dbReference type="GO" id="GO:0032259">
    <property type="term" value="P:methylation"/>
    <property type="evidence" value="ECO:0007669"/>
    <property type="project" value="UniProtKB-KW"/>
</dbReference>
<evidence type="ECO:0000313" key="1">
    <source>
        <dbReference type="EMBL" id="NID16763.1"/>
    </source>
</evidence>
<proteinExistence type="predicted"/>